<dbReference type="Proteomes" id="UP000248555">
    <property type="component" value="Unassembled WGS sequence"/>
</dbReference>
<feature type="domain" description="HD" evidence="1">
    <location>
        <begin position="61"/>
        <end position="178"/>
    </location>
</feature>
<gene>
    <name evidence="2" type="ORF">B0I26_104146</name>
</gene>
<comment type="caution">
    <text evidence="2">The sequence shown here is derived from an EMBL/GenBank/DDBJ whole genome shotgun (WGS) entry which is preliminary data.</text>
</comment>
<dbReference type="InterPro" id="IPR003607">
    <property type="entry name" value="HD/PDEase_dom"/>
</dbReference>
<dbReference type="OrthoDB" id="9803619at2"/>
<dbReference type="GO" id="GO:0008832">
    <property type="term" value="F:dGTPase activity"/>
    <property type="evidence" value="ECO:0007669"/>
    <property type="project" value="TreeGrafter"/>
</dbReference>
<dbReference type="Gene3D" id="1.10.3210.10">
    <property type="entry name" value="Hypothetical protein af1432"/>
    <property type="match status" value="1"/>
</dbReference>
<reference evidence="2 3" key="1">
    <citation type="submission" date="2018-06" db="EMBL/GenBank/DDBJ databases">
        <title>Genomic Encyclopedia of Type Strains, Phase III (KMG-III): the genomes of soil and plant-associated and newly described type strains.</title>
        <authorList>
            <person name="Whitman W."/>
        </authorList>
    </citation>
    <scope>NUCLEOTIDE SEQUENCE [LARGE SCALE GENOMIC DNA]</scope>
    <source>
        <strain evidence="2 3">CGMCC 1.8979</strain>
    </source>
</reference>
<dbReference type="RefSeq" id="WP_111644789.1">
    <property type="nucleotide sequence ID" value="NZ_QLMH01000004.1"/>
</dbReference>
<dbReference type="CDD" id="cd00077">
    <property type="entry name" value="HDc"/>
    <property type="match status" value="1"/>
</dbReference>
<proteinExistence type="predicted"/>
<dbReference type="FunFam" id="1.10.3210.10:FF:000014">
    <property type="entry name" value="HD domain-containing protein"/>
    <property type="match status" value="1"/>
</dbReference>
<dbReference type="PROSITE" id="PS51831">
    <property type="entry name" value="HD"/>
    <property type="match status" value="1"/>
</dbReference>
<dbReference type="SUPFAM" id="SSF109604">
    <property type="entry name" value="HD-domain/PDEase-like"/>
    <property type="match status" value="1"/>
</dbReference>
<dbReference type="AlphaFoldDB" id="A0A327YHU4"/>
<dbReference type="Pfam" id="PF19276">
    <property type="entry name" value="HD_assoc_2"/>
    <property type="match status" value="1"/>
</dbReference>
<dbReference type="InterPro" id="IPR050135">
    <property type="entry name" value="dGTPase-like"/>
</dbReference>
<keyword evidence="3" id="KW-1185">Reference proteome</keyword>
<dbReference type="GO" id="GO:0006203">
    <property type="term" value="P:dGTP catabolic process"/>
    <property type="evidence" value="ECO:0007669"/>
    <property type="project" value="TreeGrafter"/>
</dbReference>
<dbReference type="PANTHER" id="PTHR11373">
    <property type="entry name" value="DEOXYNUCLEOSIDE TRIPHOSPHATE TRIPHOSPHOHYDROLASE"/>
    <property type="match status" value="1"/>
</dbReference>
<name>A0A327YHU4_9BACL</name>
<dbReference type="PANTHER" id="PTHR11373:SF4">
    <property type="entry name" value="DEOXYNUCLEOSIDE TRIPHOSPHATE TRIPHOSPHOHYDROLASE SAMHD1"/>
    <property type="match status" value="1"/>
</dbReference>
<dbReference type="EMBL" id="QLMH01000004">
    <property type="protein sequence ID" value="RAK20494.1"/>
    <property type="molecule type" value="Genomic_DNA"/>
</dbReference>
<evidence type="ECO:0000259" key="1">
    <source>
        <dbReference type="PROSITE" id="PS51831"/>
    </source>
</evidence>
<dbReference type="InterPro" id="IPR006674">
    <property type="entry name" value="HD_domain"/>
</dbReference>
<evidence type="ECO:0000313" key="2">
    <source>
        <dbReference type="EMBL" id="RAK20494.1"/>
    </source>
</evidence>
<dbReference type="InterPro" id="IPR045509">
    <property type="entry name" value="HD_assoc_2"/>
</dbReference>
<protein>
    <recommendedName>
        <fullName evidence="1">HD domain-containing protein</fullName>
    </recommendedName>
</protein>
<evidence type="ECO:0000313" key="3">
    <source>
        <dbReference type="Proteomes" id="UP000248555"/>
    </source>
</evidence>
<dbReference type="SMART" id="SM00471">
    <property type="entry name" value="HDc"/>
    <property type="match status" value="1"/>
</dbReference>
<sequence>MAYPGGQLSEEKVFKDPVHRYIHVRDKIIWDLIGTKEFQRLRRIKQLGTTYLTFHGAEHSRFNHSLGVYEIIRRIIDDVFVGREHWDHSERLLCLCAALLHDLGHGPFSHSFEKVFHLDHEDFTQAIILGDTEVNKVLRRMGDDFPKKVAEVIAKTYKNKLVVSLISSQIDADRMDYLLRDAYYTGVSYGNFDMERILRVMRPREDQVVIKRSGMHAVEDYIMSRYQMYWQVYFHPVTRSAEVILTKILHRAKKLHEAGYSFKTKPVHFYSLFQENVTLEEYLRLDEAIILYYFQEWQNETDPILSDLCRRFVNRNLFKYVEFSPTNEQMKKLLELNALFKKAGIDPEYYLVVDSSSDLPYDFYRPGEEGERLPIYLLMPNGELRELSRESVIVDAISGKRRTDHKLYFPQDFIDDLSTKRATKKKIKEILEG</sequence>
<organism evidence="2 3">
    <name type="scientific">Paranoxybacillus vitaminiphilus</name>
    <dbReference type="NCBI Taxonomy" id="581036"/>
    <lineage>
        <taxon>Bacteria</taxon>
        <taxon>Bacillati</taxon>
        <taxon>Bacillota</taxon>
        <taxon>Bacilli</taxon>
        <taxon>Bacillales</taxon>
        <taxon>Anoxybacillaceae</taxon>
        <taxon>Paranoxybacillus</taxon>
    </lineage>
</organism>
<accession>A0A327YHU4</accession>
<dbReference type="Pfam" id="PF01966">
    <property type="entry name" value="HD"/>
    <property type="match status" value="1"/>
</dbReference>